<comment type="caution">
    <text evidence="2">The sequence shown here is derived from an EMBL/GenBank/DDBJ whole genome shotgun (WGS) entry which is preliminary data.</text>
</comment>
<accession>A0A3N0GJE6</accession>
<dbReference type="InterPro" id="IPR001455">
    <property type="entry name" value="TusA-like"/>
</dbReference>
<protein>
    <submittedName>
        <fullName evidence="2">Sulfurtransferase TusA family protein</fullName>
    </submittedName>
</protein>
<keyword evidence="2" id="KW-0808">Transferase</keyword>
<dbReference type="Gene3D" id="3.10.450.50">
    <property type="match status" value="1"/>
</dbReference>
<proteinExistence type="predicted"/>
<dbReference type="AlphaFoldDB" id="A0A3N0GJE6"/>
<name>A0A3N0GJE6_9ACTN</name>
<dbReference type="Proteomes" id="UP000279994">
    <property type="component" value="Unassembled WGS sequence"/>
</dbReference>
<evidence type="ECO:0000313" key="2">
    <source>
        <dbReference type="EMBL" id="RNM12238.1"/>
    </source>
</evidence>
<dbReference type="EMBL" id="RJSF01000046">
    <property type="protein sequence ID" value="RNM12238.1"/>
    <property type="molecule type" value="Genomic_DNA"/>
</dbReference>
<dbReference type="OrthoDB" id="3822375at2"/>
<reference evidence="2 3" key="1">
    <citation type="submission" date="2018-11" db="EMBL/GenBank/DDBJ databases">
        <authorList>
            <person name="Li F."/>
        </authorList>
    </citation>
    <scope>NUCLEOTIDE SEQUENCE [LARGE SCALE GENOMIC DNA]</scope>
    <source>
        <strain evidence="2 3">Gsoil 818</strain>
    </source>
</reference>
<dbReference type="GO" id="GO:0016740">
    <property type="term" value="F:transferase activity"/>
    <property type="evidence" value="ECO:0007669"/>
    <property type="project" value="UniProtKB-KW"/>
</dbReference>
<evidence type="ECO:0000313" key="3">
    <source>
        <dbReference type="Proteomes" id="UP000279994"/>
    </source>
</evidence>
<dbReference type="Gene3D" id="3.30.110.40">
    <property type="entry name" value="TusA-like domain"/>
    <property type="match status" value="1"/>
</dbReference>
<dbReference type="RefSeq" id="WP_123224819.1">
    <property type="nucleotide sequence ID" value="NZ_RJSF01000046.1"/>
</dbReference>
<dbReference type="SUPFAM" id="SSF54427">
    <property type="entry name" value="NTF2-like"/>
    <property type="match status" value="1"/>
</dbReference>
<gene>
    <name evidence="2" type="ORF">EFL26_19915</name>
</gene>
<sequence>MLTTQTPESPDTAQGPCDVATVFLNALTARDFTTARSVLADDLAMRMLVPPGFMTDEGGDAAIGWFSSWFTDADPFQVEASSAEAVEGRAAVTYRLRLHRPNGWYLIEQHLMLDVGGDDRITAIDLLCSGFRSIADVESDAQSGLVHHYDAGDLGCADGLAGQFRQQIQRIPIGDLLVVSTSDPAAKEDLPSMARLMGHVVVSIEVPGDGRLFITVERGK</sequence>
<evidence type="ECO:0000259" key="1">
    <source>
        <dbReference type="Pfam" id="PF01206"/>
    </source>
</evidence>
<organism evidence="2 3">
    <name type="scientific">Nocardioides pocheonensis</name>
    <dbReference type="NCBI Taxonomy" id="661485"/>
    <lineage>
        <taxon>Bacteria</taxon>
        <taxon>Bacillati</taxon>
        <taxon>Actinomycetota</taxon>
        <taxon>Actinomycetes</taxon>
        <taxon>Propionibacteriales</taxon>
        <taxon>Nocardioidaceae</taxon>
        <taxon>Nocardioides</taxon>
    </lineage>
</organism>
<dbReference type="Pfam" id="PF01206">
    <property type="entry name" value="TusA"/>
    <property type="match status" value="1"/>
</dbReference>
<dbReference type="InterPro" id="IPR036868">
    <property type="entry name" value="TusA-like_sf"/>
</dbReference>
<dbReference type="InterPro" id="IPR032710">
    <property type="entry name" value="NTF2-like_dom_sf"/>
</dbReference>
<dbReference type="SUPFAM" id="SSF64307">
    <property type="entry name" value="SirA-like"/>
    <property type="match status" value="1"/>
</dbReference>
<keyword evidence="3" id="KW-1185">Reference proteome</keyword>
<feature type="domain" description="UPF0033" evidence="1">
    <location>
        <begin position="165"/>
        <end position="214"/>
    </location>
</feature>